<dbReference type="Proteomes" id="UP000315700">
    <property type="component" value="Chromosome"/>
</dbReference>
<evidence type="ECO:0000313" key="1">
    <source>
        <dbReference type="EMBL" id="QDT52577.1"/>
    </source>
</evidence>
<dbReference type="KEGG" id="ccos:Pan44_05890"/>
<gene>
    <name evidence="1" type="ORF">Pan44_05890</name>
</gene>
<dbReference type="AlphaFoldDB" id="A0A517S8W3"/>
<name>A0A517S8W3_9PLAN</name>
<dbReference type="OrthoDB" id="210628at2"/>
<keyword evidence="2" id="KW-1185">Reference proteome</keyword>
<dbReference type="InParanoid" id="A0A517S8W3"/>
<reference evidence="1 2" key="1">
    <citation type="submission" date="2019-02" db="EMBL/GenBank/DDBJ databases">
        <title>Deep-cultivation of Planctomycetes and their phenomic and genomic characterization uncovers novel biology.</title>
        <authorList>
            <person name="Wiegand S."/>
            <person name="Jogler M."/>
            <person name="Boedeker C."/>
            <person name="Pinto D."/>
            <person name="Vollmers J."/>
            <person name="Rivas-Marin E."/>
            <person name="Kohn T."/>
            <person name="Peeters S.H."/>
            <person name="Heuer A."/>
            <person name="Rast P."/>
            <person name="Oberbeckmann S."/>
            <person name="Bunk B."/>
            <person name="Jeske O."/>
            <person name="Meyerdierks A."/>
            <person name="Storesund J.E."/>
            <person name="Kallscheuer N."/>
            <person name="Luecker S."/>
            <person name="Lage O.M."/>
            <person name="Pohl T."/>
            <person name="Merkel B.J."/>
            <person name="Hornburger P."/>
            <person name="Mueller R.-W."/>
            <person name="Bruemmer F."/>
            <person name="Labrenz M."/>
            <person name="Spormann A.M."/>
            <person name="Op den Camp H."/>
            <person name="Overmann J."/>
            <person name="Amann R."/>
            <person name="Jetten M.S.M."/>
            <person name="Mascher T."/>
            <person name="Medema M.H."/>
            <person name="Devos D.P."/>
            <person name="Kaster A.-K."/>
            <person name="Ovreas L."/>
            <person name="Rohde M."/>
            <person name="Galperin M.Y."/>
            <person name="Jogler C."/>
        </authorList>
    </citation>
    <scope>NUCLEOTIDE SEQUENCE [LARGE SCALE GENOMIC DNA]</scope>
    <source>
        <strain evidence="1 2">Pan44</strain>
    </source>
</reference>
<dbReference type="EMBL" id="CP036271">
    <property type="protein sequence ID" value="QDT52577.1"/>
    <property type="molecule type" value="Genomic_DNA"/>
</dbReference>
<sequence length="295" mass="32713">MHTLSKVCLVLALLLGMGGAYLTTQVAKKRNAIAETIVAEKKKRDDNIKQIASLKITRGKEVDELDRLMSEWGRQWTTKGQTDKMIGAILLNIGAPQGFGIQPPNRGDQPVYIFHLDPAGTSRFLGEFIVSPGAQQQSVVRLNRRPYPQELESWPVDGEFRVRERIPPGVRAIFHDLVTNQSIADQIVINETAKLQIQDNHIAASQKTLDRRLAELNGDPAAPQTADREIVSGLVDTIRVEEAERNAVLKDVDALRRSLSDHYARLERVLAENRQAIEAMSAGTETAASTRPQAN</sequence>
<dbReference type="RefSeq" id="WP_145027047.1">
    <property type="nucleotide sequence ID" value="NZ_CP036271.1"/>
</dbReference>
<evidence type="ECO:0000313" key="2">
    <source>
        <dbReference type="Proteomes" id="UP000315700"/>
    </source>
</evidence>
<organism evidence="1 2">
    <name type="scientific">Caulifigura coniformis</name>
    <dbReference type="NCBI Taxonomy" id="2527983"/>
    <lineage>
        <taxon>Bacteria</taxon>
        <taxon>Pseudomonadati</taxon>
        <taxon>Planctomycetota</taxon>
        <taxon>Planctomycetia</taxon>
        <taxon>Planctomycetales</taxon>
        <taxon>Planctomycetaceae</taxon>
        <taxon>Caulifigura</taxon>
    </lineage>
</organism>
<protein>
    <submittedName>
        <fullName evidence="1">Uncharacterized protein</fullName>
    </submittedName>
</protein>
<proteinExistence type="predicted"/>
<accession>A0A517S8W3</accession>